<accession>B8BTQ1</accession>
<protein>
    <recommendedName>
        <fullName evidence="8">PHD-type domain-containing protein</fullName>
    </recommendedName>
</protein>
<dbReference type="Proteomes" id="UP000001449">
    <property type="component" value="Chromosome 2"/>
</dbReference>
<dbReference type="eggNOG" id="KOG1633">
    <property type="taxonomic scope" value="Eukaryota"/>
</dbReference>
<keyword evidence="3 6" id="KW-0863">Zinc-finger</keyword>
<dbReference type="PROSITE" id="PS01359">
    <property type="entry name" value="ZF_PHD_1"/>
    <property type="match status" value="1"/>
</dbReference>
<dbReference type="PaxDb" id="35128-Thaps261258"/>
<evidence type="ECO:0000313" key="9">
    <source>
        <dbReference type="EMBL" id="EED95135.1"/>
    </source>
</evidence>
<dbReference type="PANTHER" id="PTHR46174:SF1">
    <property type="entry name" value="CXXC-TYPE ZINC FINGER PROTEIN 1"/>
    <property type="match status" value="1"/>
</dbReference>
<gene>
    <name evidence="9" type="primary">ZFP7</name>
    <name evidence="9" type="ORF">THAPSDRAFT_261258</name>
</gene>
<dbReference type="SUPFAM" id="SSF57903">
    <property type="entry name" value="FYVE/PHD zinc finger"/>
    <property type="match status" value="1"/>
</dbReference>
<dbReference type="SMART" id="SM00249">
    <property type="entry name" value="PHD"/>
    <property type="match status" value="1"/>
</dbReference>
<dbReference type="InParanoid" id="B8BTQ1"/>
<keyword evidence="5" id="KW-0539">Nucleus</keyword>
<dbReference type="GO" id="GO:0045893">
    <property type="term" value="P:positive regulation of DNA-templated transcription"/>
    <property type="evidence" value="ECO:0000318"/>
    <property type="project" value="GO_Central"/>
</dbReference>
<feature type="compositionally biased region" description="Low complexity" evidence="7">
    <location>
        <begin position="226"/>
        <end position="237"/>
    </location>
</feature>
<reference evidence="9 10" key="2">
    <citation type="journal article" date="2008" name="Nature">
        <title>The Phaeodactylum genome reveals the evolutionary history of diatom genomes.</title>
        <authorList>
            <person name="Bowler C."/>
            <person name="Allen A.E."/>
            <person name="Badger J.H."/>
            <person name="Grimwood J."/>
            <person name="Jabbari K."/>
            <person name="Kuo A."/>
            <person name="Maheswari U."/>
            <person name="Martens C."/>
            <person name="Maumus F."/>
            <person name="Otillar R.P."/>
            <person name="Rayko E."/>
            <person name="Salamov A."/>
            <person name="Vandepoele K."/>
            <person name="Beszteri B."/>
            <person name="Gruber A."/>
            <person name="Heijde M."/>
            <person name="Katinka M."/>
            <person name="Mock T."/>
            <person name="Valentin K."/>
            <person name="Verret F."/>
            <person name="Berges J.A."/>
            <person name="Brownlee C."/>
            <person name="Cadoret J.P."/>
            <person name="Chiovitti A."/>
            <person name="Choi C.J."/>
            <person name="Coesel S."/>
            <person name="De Martino A."/>
            <person name="Detter J.C."/>
            <person name="Durkin C."/>
            <person name="Falciatore A."/>
            <person name="Fournet J."/>
            <person name="Haruta M."/>
            <person name="Huysman M.J."/>
            <person name="Jenkins B.D."/>
            <person name="Jiroutova K."/>
            <person name="Jorgensen R.E."/>
            <person name="Joubert Y."/>
            <person name="Kaplan A."/>
            <person name="Kroger N."/>
            <person name="Kroth P.G."/>
            <person name="La Roche J."/>
            <person name="Lindquist E."/>
            <person name="Lommer M."/>
            <person name="Martin-Jezequel V."/>
            <person name="Lopez P.J."/>
            <person name="Lucas S."/>
            <person name="Mangogna M."/>
            <person name="McGinnis K."/>
            <person name="Medlin L.K."/>
            <person name="Montsant A."/>
            <person name="Oudot-Le Secq M.P."/>
            <person name="Napoli C."/>
            <person name="Obornik M."/>
            <person name="Parker M.S."/>
            <person name="Petit J.L."/>
            <person name="Porcel B.M."/>
            <person name="Poulsen N."/>
            <person name="Robison M."/>
            <person name="Rychlewski L."/>
            <person name="Rynearson T.A."/>
            <person name="Schmutz J."/>
            <person name="Shapiro H."/>
            <person name="Siaut M."/>
            <person name="Stanley M."/>
            <person name="Sussman M.R."/>
            <person name="Taylor A.R."/>
            <person name="Vardi A."/>
            <person name="von Dassow P."/>
            <person name="Vyverman W."/>
            <person name="Willis A."/>
            <person name="Wyrwicz L.S."/>
            <person name="Rokhsar D.S."/>
            <person name="Weissenbach J."/>
            <person name="Armbrust E.V."/>
            <person name="Green B.R."/>
            <person name="Van de Peer Y."/>
            <person name="Grigoriev I.V."/>
        </authorList>
    </citation>
    <scope>NUCLEOTIDE SEQUENCE [LARGE SCALE GENOMIC DNA]</scope>
    <source>
        <strain evidence="9 10">CCMP1335</strain>
    </source>
</reference>
<feature type="domain" description="PHD-type" evidence="8">
    <location>
        <begin position="82"/>
        <end position="134"/>
    </location>
</feature>
<evidence type="ECO:0000313" key="10">
    <source>
        <dbReference type="Proteomes" id="UP000001449"/>
    </source>
</evidence>
<feature type="region of interest" description="Disordered" evidence="7">
    <location>
        <begin position="212"/>
        <end position="249"/>
    </location>
</feature>
<dbReference type="GO" id="GO:0048188">
    <property type="term" value="C:Set1C/COMPASS complex"/>
    <property type="evidence" value="ECO:0000318"/>
    <property type="project" value="GO_Central"/>
</dbReference>
<feature type="non-terminal residue" evidence="9">
    <location>
        <position position="249"/>
    </location>
</feature>
<dbReference type="InterPro" id="IPR001965">
    <property type="entry name" value="Znf_PHD"/>
</dbReference>
<reference evidence="9 10" key="1">
    <citation type="journal article" date="2004" name="Science">
        <title>The genome of the diatom Thalassiosira pseudonana: ecology, evolution, and metabolism.</title>
        <authorList>
            <person name="Armbrust E.V."/>
            <person name="Berges J.A."/>
            <person name="Bowler C."/>
            <person name="Green B.R."/>
            <person name="Martinez D."/>
            <person name="Putnam N.H."/>
            <person name="Zhou S."/>
            <person name="Allen A.E."/>
            <person name="Apt K.E."/>
            <person name="Bechner M."/>
            <person name="Brzezinski M.A."/>
            <person name="Chaal B.K."/>
            <person name="Chiovitti A."/>
            <person name="Davis A.K."/>
            <person name="Demarest M.S."/>
            <person name="Detter J.C."/>
            <person name="Glavina T."/>
            <person name="Goodstein D."/>
            <person name="Hadi M.Z."/>
            <person name="Hellsten U."/>
            <person name="Hildebrand M."/>
            <person name="Jenkins B.D."/>
            <person name="Jurka J."/>
            <person name="Kapitonov V.V."/>
            <person name="Kroger N."/>
            <person name="Lau W.W."/>
            <person name="Lane T.W."/>
            <person name="Larimer F.W."/>
            <person name="Lippmeier J.C."/>
            <person name="Lucas S."/>
            <person name="Medina M."/>
            <person name="Montsant A."/>
            <person name="Obornik M."/>
            <person name="Parker M.S."/>
            <person name="Palenik B."/>
            <person name="Pazour G.J."/>
            <person name="Richardson P.M."/>
            <person name="Rynearson T.A."/>
            <person name="Saito M.A."/>
            <person name="Schwartz D.C."/>
            <person name="Thamatrakoln K."/>
            <person name="Valentin K."/>
            <person name="Vardi A."/>
            <person name="Wilkerson F.P."/>
            <person name="Rokhsar D.S."/>
        </authorList>
    </citation>
    <scope>NUCLEOTIDE SEQUENCE [LARGE SCALE GENOMIC DNA]</scope>
    <source>
        <strain evidence="9 10">CCMP1335</strain>
    </source>
</reference>
<dbReference type="KEGG" id="tps:THAPSDRAFT_261258"/>
<dbReference type="AlphaFoldDB" id="B8BTQ1"/>
<evidence type="ECO:0000256" key="7">
    <source>
        <dbReference type="SAM" id="MobiDB-lite"/>
    </source>
</evidence>
<dbReference type="Pfam" id="PF00628">
    <property type="entry name" value="PHD"/>
    <property type="match status" value="1"/>
</dbReference>
<dbReference type="InterPro" id="IPR019787">
    <property type="entry name" value="Znf_PHD-finger"/>
</dbReference>
<sequence length="249" mass="27416">GKKLTLDEAKEITDEGERLNITCQEFKAIRNALRTTRGWLTRVKKCGAESGDAALASIKDLINEHNTFKIVTVDEEAEKLQQSMCGYCICRLPYEGFMIGCDGCEEWYHGPCVGMTEEQAAKFDKYVCVRCSTLRILKENTATVATTLKKWTSAKNLARARTLDSQRYGRKFRQCERDIAKSKETIAKYEGMRKGHVGYDAAIVPPVLSGSTVAAPEQPQSNDVVSASAPANTTASAEPVVAKSEKGSF</sequence>
<dbReference type="EMBL" id="CM000639">
    <property type="protein sequence ID" value="EED95135.1"/>
    <property type="molecule type" value="Genomic_DNA"/>
</dbReference>
<keyword evidence="10" id="KW-1185">Reference proteome</keyword>
<dbReference type="PROSITE" id="PS50016">
    <property type="entry name" value="ZF_PHD_2"/>
    <property type="match status" value="1"/>
</dbReference>
<comment type="subcellular location">
    <subcellularLocation>
        <location evidence="1">Nucleus</location>
    </subcellularLocation>
</comment>
<dbReference type="Gene3D" id="2.60.120.650">
    <property type="entry name" value="Cupin"/>
    <property type="match status" value="1"/>
</dbReference>
<dbReference type="InterPro" id="IPR037869">
    <property type="entry name" value="Spp1/CFP1"/>
</dbReference>
<dbReference type="InterPro" id="IPR011011">
    <property type="entry name" value="Znf_FYVE_PHD"/>
</dbReference>
<evidence type="ECO:0000256" key="1">
    <source>
        <dbReference type="ARBA" id="ARBA00004123"/>
    </source>
</evidence>
<feature type="non-terminal residue" evidence="9">
    <location>
        <position position="1"/>
    </location>
</feature>
<evidence type="ECO:0000259" key="8">
    <source>
        <dbReference type="PROSITE" id="PS50016"/>
    </source>
</evidence>
<dbReference type="InterPro" id="IPR019786">
    <property type="entry name" value="Zinc_finger_PHD-type_CS"/>
</dbReference>
<organism evidence="9 10">
    <name type="scientific">Thalassiosira pseudonana</name>
    <name type="common">Marine diatom</name>
    <name type="synonym">Cyclotella nana</name>
    <dbReference type="NCBI Taxonomy" id="35128"/>
    <lineage>
        <taxon>Eukaryota</taxon>
        <taxon>Sar</taxon>
        <taxon>Stramenopiles</taxon>
        <taxon>Ochrophyta</taxon>
        <taxon>Bacillariophyta</taxon>
        <taxon>Coscinodiscophyceae</taxon>
        <taxon>Thalassiosirophycidae</taxon>
        <taxon>Thalassiosirales</taxon>
        <taxon>Thalassiosiraceae</taxon>
        <taxon>Thalassiosira</taxon>
    </lineage>
</organism>
<keyword evidence="2" id="KW-0479">Metal-binding</keyword>
<evidence type="ECO:0000256" key="3">
    <source>
        <dbReference type="ARBA" id="ARBA00022771"/>
    </source>
</evidence>
<keyword evidence="4" id="KW-0862">Zinc</keyword>
<evidence type="ECO:0000256" key="6">
    <source>
        <dbReference type="PROSITE-ProRule" id="PRU00146"/>
    </source>
</evidence>
<proteinExistence type="predicted"/>
<dbReference type="GO" id="GO:0008270">
    <property type="term" value="F:zinc ion binding"/>
    <property type="evidence" value="ECO:0007669"/>
    <property type="project" value="UniProtKB-KW"/>
</dbReference>
<evidence type="ECO:0000256" key="2">
    <source>
        <dbReference type="ARBA" id="ARBA00022723"/>
    </source>
</evidence>
<dbReference type="HOGENOM" id="CLU_1118184_0_0_1"/>
<evidence type="ECO:0000256" key="4">
    <source>
        <dbReference type="ARBA" id="ARBA00022833"/>
    </source>
</evidence>
<dbReference type="GeneID" id="7448656"/>
<dbReference type="CDD" id="cd15560">
    <property type="entry name" value="PHD2_3_BPTF"/>
    <property type="match status" value="1"/>
</dbReference>
<evidence type="ECO:0000256" key="5">
    <source>
        <dbReference type="ARBA" id="ARBA00023242"/>
    </source>
</evidence>
<dbReference type="PANTHER" id="PTHR46174">
    <property type="entry name" value="CXXC-TYPE ZINC FINGER PROTEIN 1"/>
    <property type="match status" value="1"/>
</dbReference>
<dbReference type="RefSeq" id="XP_002287692.1">
    <property type="nucleotide sequence ID" value="XM_002287656.1"/>
</dbReference>
<name>B8BTQ1_THAPS</name>
<dbReference type="STRING" id="35128.B8BTQ1"/>